<protein>
    <submittedName>
        <fullName evidence="1">Uncharacterized protein</fullName>
    </submittedName>
</protein>
<feature type="non-terminal residue" evidence="1">
    <location>
        <position position="1"/>
    </location>
</feature>
<reference evidence="1" key="1">
    <citation type="submission" date="2020-02" db="EMBL/GenBank/DDBJ databases">
        <authorList>
            <person name="Meier V. D."/>
        </authorList>
    </citation>
    <scope>NUCLEOTIDE SEQUENCE</scope>
    <source>
        <strain evidence="1">AVDCRST_MAG66</strain>
    </source>
</reference>
<proteinExistence type="predicted"/>
<evidence type="ECO:0000313" key="1">
    <source>
        <dbReference type="EMBL" id="CAA9426943.1"/>
    </source>
</evidence>
<gene>
    <name evidence="1" type="ORF">AVDCRST_MAG66-3023</name>
</gene>
<dbReference type="AlphaFoldDB" id="A0A6J4Q0K9"/>
<accession>A0A6J4Q0K9</accession>
<name>A0A6J4Q0K9_9PSEU</name>
<sequence>APPPHDRWCTRSYRGDTSPRVVETGITVGRGVDRTRTGVPRTL</sequence>
<dbReference type="EMBL" id="CADCUS010000440">
    <property type="protein sequence ID" value="CAA9426943.1"/>
    <property type="molecule type" value="Genomic_DNA"/>
</dbReference>
<feature type="non-terminal residue" evidence="1">
    <location>
        <position position="43"/>
    </location>
</feature>
<organism evidence="1">
    <name type="scientific">uncultured Pseudonocardia sp</name>
    <dbReference type="NCBI Taxonomy" id="211455"/>
    <lineage>
        <taxon>Bacteria</taxon>
        <taxon>Bacillati</taxon>
        <taxon>Actinomycetota</taxon>
        <taxon>Actinomycetes</taxon>
        <taxon>Pseudonocardiales</taxon>
        <taxon>Pseudonocardiaceae</taxon>
        <taxon>Pseudonocardia</taxon>
        <taxon>environmental samples</taxon>
    </lineage>
</organism>